<name>L5LL76_MYODS</name>
<evidence type="ECO:0000313" key="2">
    <source>
        <dbReference type="EMBL" id="ELK27194.1"/>
    </source>
</evidence>
<evidence type="ECO:0000256" key="1">
    <source>
        <dbReference type="SAM" id="MobiDB-lite"/>
    </source>
</evidence>
<dbReference type="AlphaFoldDB" id="L5LL76"/>
<gene>
    <name evidence="2" type="ORF">MDA_GLEAN10002822</name>
</gene>
<dbReference type="EMBL" id="KB110465">
    <property type="protein sequence ID" value="ELK27194.1"/>
    <property type="molecule type" value="Genomic_DNA"/>
</dbReference>
<sequence>MAADGSRPYLGSPSLAERHVPQASEPETTELGSRTPDLPLNQDACVSVPNAQAITLQVDMAMALERVDFAEQYSQSYLCLLQTVFFAAHAHRSSLRWRSQLPCSLQLLLRCRVRLFPFGLQARREKV</sequence>
<protein>
    <submittedName>
        <fullName evidence="2">Uncharacterized protein</fullName>
    </submittedName>
</protein>
<dbReference type="Proteomes" id="UP000010556">
    <property type="component" value="Unassembled WGS sequence"/>
</dbReference>
<reference evidence="3" key="1">
    <citation type="journal article" date="2013" name="Science">
        <title>Comparative analysis of bat genomes provides insight into the evolution of flight and immunity.</title>
        <authorList>
            <person name="Zhang G."/>
            <person name="Cowled C."/>
            <person name="Shi Z."/>
            <person name="Huang Z."/>
            <person name="Bishop-Lilly K.A."/>
            <person name="Fang X."/>
            <person name="Wynne J.W."/>
            <person name="Xiong Z."/>
            <person name="Baker M.L."/>
            <person name="Zhao W."/>
            <person name="Tachedjian M."/>
            <person name="Zhu Y."/>
            <person name="Zhou P."/>
            <person name="Jiang X."/>
            <person name="Ng J."/>
            <person name="Yang L."/>
            <person name="Wu L."/>
            <person name="Xiao J."/>
            <person name="Feng Y."/>
            <person name="Chen Y."/>
            <person name="Sun X."/>
            <person name="Zhang Y."/>
            <person name="Marsh G.A."/>
            <person name="Crameri G."/>
            <person name="Broder C.C."/>
            <person name="Frey K.G."/>
            <person name="Wang L.F."/>
            <person name="Wang J."/>
        </authorList>
    </citation>
    <scope>NUCLEOTIDE SEQUENCE [LARGE SCALE GENOMIC DNA]</scope>
</reference>
<organism evidence="2 3">
    <name type="scientific">Myotis davidii</name>
    <name type="common">David's myotis</name>
    <dbReference type="NCBI Taxonomy" id="225400"/>
    <lineage>
        <taxon>Eukaryota</taxon>
        <taxon>Metazoa</taxon>
        <taxon>Chordata</taxon>
        <taxon>Craniata</taxon>
        <taxon>Vertebrata</taxon>
        <taxon>Euteleostomi</taxon>
        <taxon>Mammalia</taxon>
        <taxon>Eutheria</taxon>
        <taxon>Laurasiatheria</taxon>
        <taxon>Chiroptera</taxon>
        <taxon>Yangochiroptera</taxon>
        <taxon>Vespertilionidae</taxon>
        <taxon>Myotis</taxon>
    </lineage>
</organism>
<feature type="region of interest" description="Disordered" evidence="1">
    <location>
        <begin position="1"/>
        <end position="38"/>
    </location>
</feature>
<accession>L5LL76</accession>
<keyword evidence="3" id="KW-1185">Reference proteome</keyword>
<proteinExistence type="predicted"/>
<evidence type="ECO:0000313" key="3">
    <source>
        <dbReference type="Proteomes" id="UP000010556"/>
    </source>
</evidence>